<dbReference type="Proteomes" id="UP000826651">
    <property type="component" value="Unassembled WGS sequence"/>
</dbReference>
<name>A0ABS7SDN2_9MICO</name>
<proteinExistence type="inferred from homology"/>
<evidence type="ECO:0000259" key="5">
    <source>
        <dbReference type="Pfam" id="PF04198"/>
    </source>
</evidence>
<keyword evidence="2" id="KW-0805">Transcription regulation</keyword>
<evidence type="ECO:0000256" key="3">
    <source>
        <dbReference type="ARBA" id="ARBA00023125"/>
    </source>
</evidence>
<dbReference type="RefSeq" id="WP_223408059.1">
    <property type="nucleotide sequence ID" value="NZ_JAGSHT010000016.1"/>
</dbReference>
<dbReference type="InterPro" id="IPR007324">
    <property type="entry name" value="Sugar-bd_dom_put"/>
</dbReference>
<comment type="similarity">
    <text evidence="1">Belongs to the SorC transcriptional regulatory family.</text>
</comment>
<evidence type="ECO:0000256" key="4">
    <source>
        <dbReference type="ARBA" id="ARBA00023163"/>
    </source>
</evidence>
<gene>
    <name evidence="6" type="ORF">KCQ71_16985</name>
</gene>
<dbReference type="PANTHER" id="PTHR34294">
    <property type="entry name" value="TRANSCRIPTIONAL REGULATOR-RELATED"/>
    <property type="match status" value="1"/>
</dbReference>
<dbReference type="Pfam" id="PF04198">
    <property type="entry name" value="Sugar-bind"/>
    <property type="match status" value="1"/>
</dbReference>
<dbReference type="SUPFAM" id="SSF47413">
    <property type="entry name" value="lambda repressor-like DNA-binding domains"/>
    <property type="match status" value="1"/>
</dbReference>
<dbReference type="Gene3D" id="3.40.50.1360">
    <property type="match status" value="1"/>
</dbReference>
<comment type="caution">
    <text evidence="6">The sequence shown here is derived from an EMBL/GenBank/DDBJ whole genome shotgun (WGS) entry which is preliminary data.</text>
</comment>
<protein>
    <submittedName>
        <fullName evidence="6">Sugar-binding transcriptional regulator</fullName>
    </submittedName>
</protein>
<accession>A0ABS7SDN2</accession>
<dbReference type="EMBL" id="JAGSHT010000016">
    <property type="protein sequence ID" value="MBZ2197859.1"/>
    <property type="molecule type" value="Genomic_DNA"/>
</dbReference>
<keyword evidence="3" id="KW-0238">DNA-binding</keyword>
<keyword evidence="4" id="KW-0804">Transcription</keyword>
<keyword evidence="7" id="KW-1185">Reference proteome</keyword>
<evidence type="ECO:0000256" key="1">
    <source>
        <dbReference type="ARBA" id="ARBA00010466"/>
    </source>
</evidence>
<evidence type="ECO:0000256" key="2">
    <source>
        <dbReference type="ARBA" id="ARBA00023015"/>
    </source>
</evidence>
<dbReference type="InterPro" id="IPR037171">
    <property type="entry name" value="NagB/RpiA_transferase-like"/>
</dbReference>
<evidence type="ECO:0000313" key="7">
    <source>
        <dbReference type="Proteomes" id="UP000826651"/>
    </source>
</evidence>
<evidence type="ECO:0000313" key="6">
    <source>
        <dbReference type="EMBL" id="MBZ2197859.1"/>
    </source>
</evidence>
<sequence length="325" mass="33703">MSSGPGGAGRVSSDRMSLLVKIARMYHEQGLRQPEIADRLHISQSRVSRFLKEAVSIGIVRTVVVPPPGVFSELEEAVRDQYGLSDVVVAGPSTDDDSAVLAAIGGAGAAYLETTLIGAERVGISSWSASLLAVVEAMSPRATRTADVVVQVLGGVGNPRVQVQATRLTDRLAQVTGGTGLYFPAPGVVSSSAVRDALLADPYISDVAAAWSSLSVVLVGIGSVQPSPLLVSSGNALPTADLDALRTAGAVGDVCLRFFDADGALVETDLHDRILGISADALRAIPRKIGVAGGPRKFEAIRAAARGGWIDVLITDSFTARRLVD</sequence>
<dbReference type="InterPro" id="IPR051054">
    <property type="entry name" value="SorC_transcr_regulators"/>
</dbReference>
<organism evidence="6 7">
    <name type="scientific">Occultella gossypii</name>
    <dbReference type="NCBI Taxonomy" id="2800820"/>
    <lineage>
        <taxon>Bacteria</taxon>
        <taxon>Bacillati</taxon>
        <taxon>Actinomycetota</taxon>
        <taxon>Actinomycetes</taxon>
        <taxon>Micrococcales</taxon>
        <taxon>Ruaniaceae</taxon>
        <taxon>Occultella</taxon>
    </lineage>
</organism>
<reference evidence="6 7" key="1">
    <citation type="submission" date="2021-04" db="EMBL/GenBank/DDBJ databases">
        <title>Ruania sp. nov., isolated from sandy soil of mangrove forest.</title>
        <authorList>
            <person name="Ge X."/>
            <person name="Huang R."/>
            <person name="Liu W."/>
        </authorList>
    </citation>
    <scope>NUCLEOTIDE SEQUENCE [LARGE SCALE GENOMIC DNA]</scope>
    <source>
        <strain evidence="6 7">N2-46</strain>
    </source>
</reference>
<dbReference type="Gene3D" id="1.10.10.60">
    <property type="entry name" value="Homeodomain-like"/>
    <property type="match status" value="1"/>
</dbReference>
<dbReference type="PANTHER" id="PTHR34294:SF1">
    <property type="entry name" value="TRANSCRIPTIONAL REGULATOR LSRR"/>
    <property type="match status" value="1"/>
</dbReference>
<dbReference type="SUPFAM" id="SSF100950">
    <property type="entry name" value="NagB/RpiA/CoA transferase-like"/>
    <property type="match status" value="1"/>
</dbReference>
<dbReference type="InterPro" id="IPR010982">
    <property type="entry name" value="Lambda_DNA-bd_dom_sf"/>
</dbReference>
<feature type="domain" description="Sugar-binding" evidence="5">
    <location>
        <begin position="72"/>
        <end position="324"/>
    </location>
</feature>